<dbReference type="Pfam" id="PF13274">
    <property type="entry name" value="SocA_Panacea"/>
    <property type="match status" value="1"/>
</dbReference>
<evidence type="ECO:0000256" key="1">
    <source>
        <dbReference type="SAM" id="MobiDB-lite"/>
    </source>
</evidence>
<proteinExistence type="predicted"/>
<name>A0ABV5CL78_9ACTN</name>
<feature type="domain" description="Antitoxin SocA-like Panacea" evidence="2">
    <location>
        <begin position="46"/>
        <end position="136"/>
    </location>
</feature>
<comment type="caution">
    <text evidence="3">The sequence shown here is derived from an EMBL/GenBank/DDBJ whole genome shotgun (WGS) entry which is preliminary data.</text>
</comment>
<dbReference type="EMBL" id="JBCGDC010000011">
    <property type="protein sequence ID" value="MFB6392702.1"/>
    <property type="molecule type" value="Genomic_DNA"/>
</dbReference>
<organism evidence="3 4">
    <name type="scientific">Polymorphospora lycopeni</name>
    <dbReference type="NCBI Taxonomy" id="3140240"/>
    <lineage>
        <taxon>Bacteria</taxon>
        <taxon>Bacillati</taxon>
        <taxon>Actinomycetota</taxon>
        <taxon>Actinomycetes</taxon>
        <taxon>Micromonosporales</taxon>
        <taxon>Micromonosporaceae</taxon>
        <taxon>Polymorphospora</taxon>
    </lineage>
</organism>
<reference evidence="3 4" key="1">
    <citation type="submission" date="2024-04" db="EMBL/GenBank/DDBJ databases">
        <title>Polymorphospora sp. isolated from Baiyangdian Lake in Xiong'an New Area.</title>
        <authorList>
            <person name="Zhang X."/>
            <person name="Liu J."/>
        </authorList>
    </citation>
    <scope>NUCLEOTIDE SEQUENCE [LARGE SCALE GENOMIC DNA]</scope>
    <source>
        <strain evidence="3 4">2-325</strain>
    </source>
</reference>
<gene>
    <name evidence="3" type="ORF">AAFH96_06220</name>
</gene>
<dbReference type="Proteomes" id="UP001582793">
    <property type="component" value="Unassembled WGS sequence"/>
</dbReference>
<feature type="region of interest" description="Disordered" evidence="1">
    <location>
        <begin position="1"/>
        <end position="22"/>
    </location>
</feature>
<evidence type="ECO:0000313" key="3">
    <source>
        <dbReference type="EMBL" id="MFB6392702.1"/>
    </source>
</evidence>
<dbReference type="RefSeq" id="WP_375733419.1">
    <property type="nucleotide sequence ID" value="NZ_JBCGDC010000011.1"/>
</dbReference>
<keyword evidence="4" id="KW-1185">Reference proteome</keyword>
<evidence type="ECO:0000313" key="4">
    <source>
        <dbReference type="Proteomes" id="UP001582793"/>
    </source>
</evidence>
<evidence type="ECO:0000259" key="2">
    <source>
        <dbReference type="Pfam" id="PF13274"/>
    </source>
</evidence>
<accession>A0ABV5CL78</accession>
<dbReference type="InterPro" id="IPR025272">
    <property type="entry name" value="SocA_Panacea"/>
</dbReference>
<protein>
    <submittedName>
        <fullName evidence="3">Panacea domain-containing protein</fullName>
    </submittedName>
</protein>
<sequence length="217" mass="24087">MYEMGRGVSQHHQHQQAPYADPMAASARDITAALRERLPELPTVKLHKLLYYCQGHHLATFGEPIFSETISAWDMGPVVGTLWYEEKNGAPQGDVNLIGTPLGEAELNTVGYVVSRYGSLTGKDLENLTHTETPWQTANRFRQPGGRVTIQREWIREYFLTDGSPAAGEEAVPLDSLAVSEWLAGVQEEPPSPDAPDDRERLLEIRAEIAARLPSAR</sequence>